<organism evidence="1 2">
    <name type="scientific">Halarcobacter anaerophilus</name>
    <dbReference type="NCBI Taxonomy" id="877500"/>
    <lineage>
        <taxon>Bacteria</taxon>
        <taxon>Pseudomonadati</taxon>
        <taxon>Campylobacterota</taxon>
        <taxon>Epsilonproteobacteria</taxon>
        <taxon>Campylobacterales</taxon>
        <taxon>Arcobacteraceae</taxon>
        <taxon>Halarcobacter</taxon>
    </lineage>
</organism>
<name>A0A4V1LQ54_9BACT</name>
<dbReference type="InterPro" id="IPR058240">
    <property type="entry name" value="rSAM_sf"/>
</dbReference>
<reference evidence="1 2" key="1">
    <citation type="submission" date="2017-10" db="EMBL/GenBank/DDBJ databases">
        <title>Genomics of the genus Arcobacter.</title>
        <authorList>
            <person name="Perez-Cataluna A."/>
            <person name="Figueras M.J."/>
        </authorList>
    </citation>
    <scope>NUCLEOTIDE SEQUENCE [LARGE SCALE GENOMIC DNA]</scope>
    <source>
        <strain evidence="1 2">DSM 24636</strain>
    </source>
</reference>
<dbReference type="Proteomes" id="UP000290191">
    <property type="component" value="Unassembled WGS sequence"/>
</dbReference>
<sequence length="391" mass="45545">MTTKMNQPLSYDYHGDLPLNTSFSEINPHEIDIYLDLDTTVGADTCGQNCQHCWFVNYDVVNNKTFTKDFGLEIYKSLKKQNYNVYPRYTDSFSYHGQFMKIFGKSRNRSFKENENLENTKTMEKGEAWTSGRPLLSDNYESLLDIASEYNYGTIAITFHGVLDKNLNIQKKYPIKGVFYGSDAIRVINRIKYYNKKNTSKFRIAIGITIGKHNNSKDSLMRYIEFFNKIGIDSLRFNNFYDHGNNYPNLVLEKKEIERIYDDFSHIHKNIDLKFQLGISQDFGTHNVEVMNYPPNIEHCKAGLQLFAIIPNEEIIETKNGDIIGTVVGCVNTFEPKLGYLYRCEENNKYNYKIDFDKLAINKLQEKRVNKTFVNGCFSKELEQAISNKIY</sequence>
<dbReference type="OrthoDB" id="8780278at2"/>
<gene>
    <name evidence="1" type="ORF">CRV06_04780</name>
</gene>
<evidence type="ECO:0000313" key="1">
    <source>
        <dbReference type="EMBL" id="RXJ63508.1"/>
    </source>
</evidence>
<dbReference type="RefSeq" id="WP_129081570.1">
    <property type="nucleotide sequence ID" value="NZ_CP041070.1"/>
</dbReference>
<dbReference type="EMBL" id="PDKO01000003">
    <property type="protein sequence ID" value="RXJ63508.1"/>
    <property type="molecule type" value="Genomic_DNA"/>
</dbReference>
<comment type="caution">
    <text evidence="1">The sequence shown here is derived from an EMBL/GenBank/DDBJ whole genome shotgun (WGS) entry which is preliminary data.</text>
</comment>
<protein>
    <submittedName>
        <fullName evidence="1">Radical SAM protein</fullName>
    </submittedName>
</protein>
<evidence type="ECO:0000313" key="2">
    <source>
        <dbReference type="Proteomes" id="UP000290191"/>
    </source>
</evidence>
<accession>A0A4V1LQ54</accession>
<dbReference type="SUPFAM" id="SSF102114">
    <property type="entry name" value="Radical SAM enzymes"/>
    <property type="match status" value="1"/>
</dbReference>
<keyword evidence="2" id="KW-1185">Reference proteome</keyword>
<dbReference type="AlphaFoldDB" id="A0A4V1LQ54"/>
<proteinExistence type="predicted"/>